<proteinExistence type="predicted"/>
<comment type="caution">
    <text evidence="2">The sequence shown here is derived from an EMBL/GenBank/DDBJ whole genome shotgun (WGS) entry which is preliminary data.</text>
</comment>
<gene>
    <name evidence="2" type="ORF">CWE12_10680</name>
</gene>
<evidence type="ECO:0000313" key="2">
    <source>
        <dbReference type="EMBL" id="RUO28771.1"/>
    </source>
</evidence>
<dbReference type="RefSeq" id="WP_126789707.1">
    <property type="nucleotide sequence ID" value="NZ_PIPN01000005.1"/>
</dbReference>
<name>A0ABY0BX85_9GAMM</name>
<dbReference type="Pfam" id="PF13148">
    <property type="entry name" value="DUF3987"/>
    <property type="match status" value="1"/>
</dbReference>
<organism evidence="2 3">
    <name type="scientific">Aliidiomarina sedimenti</name>
    <dbReference type="NCBI Taxonomy" id="1933879"/>
    <lineage>
        <taxon>Bacteria</taxon>
        <taxon>Pseudomonadati</taxon>
        <taxon>Pseudomonadota</taxon>
        <taxon>Gammaproteobacteria</taxon>
        <taxon>Alteromonadales</taxon>
        <taxon>Idiomarinaceae</taxon>
        <taxon>Aliidiomarina</taxon>
    </lineage>
</organism>
<feature type="region of interest" description="Disordered" evidence="1">
    <location>
        <begin position="1"/>
        <end position="28"/>
    </location>
</feature>
<evidence type="ECO:0000313" key="3">
    <source>
        <dbReference type="Proteomes" id="UP000287410"/>
    </source>
</evidence>
<accession>A0ABY0BX85</accession>
<protein>
    <recommendedName>
        <fullName evidence="4">DUF3987 domain-containing protein</fullName>
    </recommendedName>
</protein>
<evidence type="ECO:0008006" key="4">
    <source>
        <dbReference type="Google" id="ProtNLM"/>
    </source>
</evidence>
<reference evidence="2 3" key="1">
    <citation type="journal article" date="2018" name="Front. Microbiol.">
        <title>Genome-Based Analysis Reveals the Taxonomy and Diversity of the Family Idiomarinaceae.</title>
        <authorList>
            <person name="Liu Y."/>
            <person name="Lai Q."/>
            <person name="Shao Z."/>
        </authorList>
    </citation>
    <scope>NUCLEOTIDE SEQUENCE [LARGE SCALE GENOMIC DNA]</scope>
    <source>
        <strain evidence="2 3">GBSy1</strain>
    </source>
</reference>
<dbReference type="EMBL" id="PIPN01000005">
    <property type="protein sequence ID" value="RUO28771.1"/>
    <property type="molecule type" value="Genomic_DNA"/>
</dbReference>
<dbReference type="InterPro" id="IPR025048">
    <property type="entry name" value="DUF3987"/>
</dbReference>
<sequence length="501" mass="54822">MNQPAVIKPPSEFNDPMPQPLTPEKLKPEPYPLEALGAVLGDAAHAIADGVQVAPATAGQSVLAAAALAAQPFANVIIDGRTYPLNLFCLTISESGDRKSGTDNVATQPHAKRQRELFESYKESYDYYLNEREAFSAARQEVLKTKRKEGREEIAKALMELGAPPEPPLAPTLICQEPTLEGLQKSFSGGQSSQGLFSDEGGTFFGGHAMNKDNAQKSIAGLSTFWDGKDIHRLRAGEGESMSIKNPRLSIHLMVQPVIAQRVLSDGLLSGQGFLARFLMAAPESLAGRRKYQEIDLTTNQTVKRYQQLMTRLLEAEQPKDTDGTLEPRDLQVTGEAKALWVDAYNEIELALAPSGDYSEIKATAAKVAEQIARIAGVLTIIDNQNAERVTGDTMSRAIILGDWYLTEALRLTKQGNAGAEYVAAQDVIQWIMSKGLDVITVNQVNKGTRKVKSAQHARETLRLLEENGWLFPLSSDTLLNGEKAREAWRLNRRALEAAND</sequence>
<evidence type="ECO:0000256" key="1">
    <source>
        <dbReference type="SAM" id="MobiDB-lite"/>
    </source>
</evidence>
<dbReference type="Proteomes" id="UP000287410">
    <property type="component" value="Unassembled WGS sequence"/>
</dbReference>
<keyword evidence="3" id="KW-1185">Reference proteome</keyword>